<protein>
    <submittedName>
        <fullName evidence="4">Flagellar biosynthesis/type III secretory pathway chaperone</fullName>
    </submittedName>
</protein>
<comment type="caution">
    <text evidence="4">The sequence shown here is derived from an EMBL/GenBank/DDBJ whole genome shotgun (WGS) entry which is preliminary data.</text>
</comment>
<keyword evidence="4" id="KW-0966">Cell projection</keyword>
<keyword evidence="4" id="KW-0969">Cilium</keyword>
<accession>A0A841HQ75</accession>
<keyword evidence="4" id="KW-0282">Flagellum</keyword>
<keyword evidence="3" id="KW-1005">Bacterial flagellum biogenesis</keyword>
<dbReference type="Proteomes" id="UP000588068">
    <property type="component" value="Unassembled WGS sequence"/>
</dbReference>
<reference evidence="4 5" key="1">
    <citation type="submission" date="2020-08" db="EMBL/GenBank/DDBJ databases">
        <title>Genomic Encyclopedia of Type Strains, Phase IV (KMG-IV): sequencing the most valuable type-strain genomes for metagenomic binning, comparative biology and taxonomic classification.</title>
        <authorList>
            <person name="Goeker M."/>
        </authorList>
    </citation>
    <scope>NUCLEOTIDE SEQUENCE [LARGE SCALE GENOMIC DNA]</scope>
    <source>
        <strain evidence="4 5">DSM 26723</strain>
    </source>
</reference>
<evidence type="ECO:0000256" key="1">
    <source>
        <dbReference type="ARBA" id="ARBA00002397"/>
    </source>
</evidence>
<proteinExistence type="inferred from homology"/>
<dbReference type="InterPro" id="IPR036679">
    <property type="entry name" value="FlgN-like_sf"/>
</dbReference>
<dbReference type="GO" id="GO:0044780">
    <property type="term" value="P:bacterial-type flagellum assembly"/>
    <property type="evidence" value="ECO:0007669"/>
    <property type="project" value="InterPro"/>
</dbReference>
<dbReference type="AlphaFoldDB" id="A0A841HQ75"/>
<dbReference type="RefSeq" id="WP_184333227.1">
    <property type="nucleotide sequence ID" value="NZ_JACHHZ010000003.1"/>
</dbReference>
<evidence type="ECO:0000313" key="4">
    <source>
        <dbReference type="EMBL" id="MBB6094192.1"/>
    </source>
</evidence>
<dbReference type="SUPFAM" id="SSF140566">
    <property type="entry name" value="FlgN-like"/>
    <property type="match status" value="1"/>
</dbReference>
<gene>
    <name evidence="4" type="ORF">HNQ60_003073</name>
</gene>
<dbReference type="InterPro" id="IPR007809">
    <property type="entry name" value="FlgN-like"/>
</dbReference>
<dbReference type="EMBL" id="JACHHZ010000003">
    <property type="protein sequence ID" value="MBB6094192.1"/>
    <property type="molecule type" value="Genomic_DNA"/>
</dbReference>
<dbReference type="Pfam" id="PF05130">
    <property type="entry name" value="FlgN"/>
    <property type="match status" value="1"/>
</dbReference>
<organism evidence="4 5">
    <name type="scientific">Povalibacter uvarum</name>
    <dbReference type="NCBI Taxonomy" id="732238"/>
    <lineage>
        <taxon>Bacteria</taxon>
        <taxon>Pseudomonadati</taxon>
        <taxon>Pseudomonadota</taxon>
        <taxon>Gammaproteobacteria</taxon>
        <taxon>Steroidobacterales</taxon>
        <taxon>Steroidobacteraceae</taxon>
        <taxon>Povalibacter</taxon>
    </lineage>
</organism>
<evidence type="ECO:0000256" key="2">
    <source>
        <dbReference type="ARBA" id="ARBA00007703"/>
    </source>
</evidence>
<comment type="function">
    <text evidence="1">Required for the efficient initiation of filament assembly.</text>
</comment>
<name>A0A841HQ75_9GAMM</name>
<sequence length="161" mass="18011">MDPRICREHLERLLVEEAATLTRLEDLLEKEHEFLTANDVEELEKAGEARQSCISALIAIEDERRSLCRMMNVSPDVTGLEKLLQWCDPSRQLAASRIACSQRATKCRSLNDRNGALVTARLKRVEGMLGVITGRANQVKVYGSNGAYESPGRSDRVLARV</sequence>
<dbReference type="Gene3D" id="1.20.58.300">
    <property type="entry name" value="FlgN-like"/>
    <property type="match status" value="1"/>
</dbReference>
<evidence type="ECO:0000313" key="5">
    <source>
        <dbReference type="Proteomes" id="UP000588068"/>
    </source>
</evidence>
<evidence type="ECO:0000256" key="3">
    <source>
        <dbReference type="ARBA" id="ARBA00022795"/>
    </source>
</evidence>
<comment type="similarity">
    <text evidence="2">Belongs to the FlgN family.</text>
</comment>
<keyword evidence="5" id="KW-1185">Reference proteome</keyword>